<accession>A0ABR8RAC1</accession>
<keyword evidence="2" id="KW-1185">Reference proteome</keyword>
<sequence length="89" mass="10014">MKPELFRQQDYHAALRVHASILDCSKAIEDCVKMGDLEEAISFVRDINNSLETLKKLADRKVLESQMKGLLDDLVAAGVNVMVVKRNVQ</sequence>
<name>A0ABR8RAC1_9BACI</name>
<dbReference type="EMBL" id="JACSQO010000005">
    <property type="protein sequence ID" value="MBD7944745.1"/>
    <property type="molecule type" value="Genomic_DNA"/>
</dbReference>
<gene>
    <name evidence="1" type="ORF">H9650_11520</name>
</gene>
<organism evidence="1 2">
    <name type="scientific">Psychrobacillus faecigallinarum</name>
    <dbReference type="NCBI Taxonomy" id="2762235"/>
    <lineage>
        <taxon>Bacteria</taxon>
        <taxon>Bacillati</taxon>
        <taxon>Bacillota</taxon>
        <taxon>Bacilli</taxon>
        <taxon>Bacillales</taxon>
        <taxon>Bacillaceae</taxon>
        <taxon>Psychrobacillus</taxon>
    </lineage>
</organism>
<evidence type="ECO:0000313" key="2">
    <source>
        <dbReference type="Proteomes" id="UP000640786"/>
    </source>
</evidence>
<dbReference type="RefSeq" id="WP_191697278.1">
    <property type="nucleotide sequence ID" value="NZ_JACSQO010000005.1"/>
</dbReference>
<comment type="caution">
    <text evidence="1">The sequence shown here is derived from an EMBL/GenBank/DDBJ whole genome shotgun (WGS) entry which is preliminary data.</text>
</comment>
<evidence type="ECO:0000313" key="1">
    <source>
        <dbReference type="EMBL" id="MBD7944745.1"/>
    </source>
</evidence>
<reference evidence="1 2" key="1">
    <citation type="submission" date="2020-08" db="EMBL/GenBank/DDBJ databases">
        <title>A Genomic Blueprint of the Chicken Gut Microbiome.</title>
        <authorList>
            <person name="Gilroy R."/>
            <person name="Ravi A."/>
            <person name="Getino M."/>
            <person name="Pursley I."/>
            <person name="Horton D.L."/>
            <person name="Alikhan N.-F."/>
            <person name="Baker D."/>
            <person name="Gharbi K."/>
            <person name="Hall N."/>
            <person name="Watson M."/>
            <person name="Adriaenssens E.M."/>
            <person name="Foster-Nyarko E."/>
            <person name="Jarju S."/>
            <person name="Secka A."/>
            <person name="Antonio M."/>
            <person name="Oren A."/>
            <person name="Chaudhuri R."/>
            <person name="La Ragione R.M."/>
            <person name="Hildebrand F."/>
            <person name="Pallen M.J."/>
        </authorList>
    </citation>
    <scope>NUCLEOTIDE SEQUENCE [LARGE SCALE GENOMIC DNA]</scope>
    <source>
        <strain evidence="1 2">Sa2BUA9</strain>
    </source>
</reference>
<protein>
    <submittedName>
        <fullName evidence="1">Uncharacterized protein</fullName>
    </submittedName>
</protein>
<dbReference type="Proteomes" id="UP000640786">
    <property type="component" value="Unassembled WGS sequence"/>
</dbReference>
<proteinExistence type="predicted"/>